<dbReference type="GO" id="GO:0006506">
    <property type="term" value="P:GPI anchor biosynthetic process"/>
    <property type="evidence" value="ECO:0007669"/>
    <property type="project" value="InterPro"/>
</dbReference>
<keyword evidence="3" id="KW-0732">Signal</keyword>
<evidence type="ECO:0000313" key="4">
    <source>
        <dbReference type="EMBL" id="KAF2729317.1"/>
    </source>
</evidence>
<feature type="region of interest" description="Disordered" evidence="2">
    <location>
        <begin position="411"/>
        <end position="450"/>
    </location>
</feature>
<dbReference type="GO" id="GO:0016020">
    <property type="term" value="C:membrane"/>
    <property type="evidence" value="ECO:0007669"/>
    <property type="project" value="GOC"/>
</dbReference>
<evidence type="ECO:0000313" key="5">
    <source>
        <dbReference type="Proteomes" id="UP000799444"/>
    </source>
</evidence>
<evidence type="ECO:0000256" key="1">
    <source>
        <dbReference type="ARBA" id="ARBA00023136"/>
    </source>
</evidence>
<dbReference type="GO" id="GO:0005783">
    <property type="term" value="C:endoplasmic reticulum"/>
    <property type="evidence" value="ECO:0007669"/>
    <property type="project" value="TreeGrafter"/>
</dbReference>
<dbReference type="Proteomes" id="UP000799444">
    <property type="component" value="Unassembled WGS sequence"/>
</dbReference>
<dbReference type="InterPro" id="IPR033308">
    <property type="entry name" value="PGAP5/Cdc1/Ted1"/>
</dbReference>
<evidence type="ECO:0000256" key="3">
    <source>
        <dbReference type="SAM" id="SignalP"/>
    </source>
</evidence>
<feature type="region of interest" description="Disordered" evidence="2">
    <location>
        <begin position="535"/>
        <end position="577"/>
    </location>
</feature>
<dbReference type="OrthoDB" id="9984693at2759"/>
<dbReference type="PANTHER" id="PTHR13315:SF1">
    <property type="entry name" value="PROTEIN TED1"/>
    <property type="match status" value="1"/>
</dbReference>
<feature type="compositionally biased region" description="Basic and acidic residues" evidence="2">
    <location>
        <begin position="536"/>
        <end position="547"/>
    </location>
</feature>
<sequence length="577" mass="63276">MQFSRLVLCILCLLAPAAILSTAWLYAYPPLHGCGFARPRNSTTPAPFRLLALGDPQLEGDSSLPKRGARVVPSLGVLWGDVRSAGGWGARWDVLRIGVGGLWEDGVRGVKGCRKRVDLWGNDYYLGHVVRMTRWWTQPTHVAVLGDLLGSQWVSDEEFGRRAGRYWGRVFRGMERVPDDIMGGAGTEEEGDEGDVGDEQRGEKQSWGGTTEILGQDERWSNRVINIAGNHDIGYAGDLDEHRIARFERAFGRVNWDIWFTLPPTTNSTPSPPTLRLITLNSMNLDTPALSPALQTTTYTYLNHLITTSHPVSLAHHTTLLLTHIPLHKRAGICYDSPFFTFFPAAPEGVKEQNMLSPHASRAILEGVFGLSGEGGKEGGGRGRAGAVLDGHDHEGCDVLHYILRRGDKEECGGRLAEDEEEGEGGEEGEGDEPRWQAMRLPSSPSRPREPVYEIGGKEAPCVLGEQTPRMREVTLRSVMGEFGGYAGFVSAWFEEERGEWRIEFGTCGLGVQHWWWAVHVLDAVVVVGGAVLGKKSGDDEGVEKGKGKGKGVKTPMEKTKRVGAMPQPGEPSKKKG</sequence>
<dbReference type="InterPro" id="IPR029052">
    <property type="entry name" value="Metallo-depent_PP-like"/>
</dbReference>
<feature type="signal peptide" evidence="3">
    <location>
        <begin position="1"/>
        <end position="19"/>
    </location>
</feature>
<dbReference type="EMBL" id="ML996249">
    <property type="protein sequence ID" value="KAF2729317.1"/>
    <property type="molecule type" value="Genomic_DNA"/>
</dbReference>
<evidence type="ECO:0008006" key="6">
    <source>
        <dbReference type="Google" id="ProtNLM"/>
    </source>
</evidence>
<dbReference type="PANTHER" id="PTHR13315">
    <property type="entry name" value="METALLO PHOSPHOESTERASE RELATED"/>
    <property type="match status" value="1"/>
</dbReference>
<dbReference type="SUPFAM" id="SSF56300">
    <property type="entry name" value="Metallo-dependent phosphatases"/>
    <property type="match status" value="1"/>
</dbReference>
<keyword evidence="1" id="KW-0472">Membrane</keyword>
<organism evidence="4 5">
    <name type="scientific">Polyplosphaeria fusca</name>
    <dbReference type="NCBI Taxonomy" id="682080"/>
    <lineage>
        <taxon>Eukaryota</taxon>
        <taxon>Fungi</taxon>
        <taxon>Dikarya</taxon>
        <taxon>Ascomycota</taxon>
        <taxon>Pezizomycotina</taxon>
        <taxon>Dothideomycetes</taxon>
        <taxon>Pleosporomycetidae</taxon>
        <taxon>Pleosporales</taxon>
        <taxon>Tetraplosphaeriaceae</taxon>
        <taxon>Polyplosphaeria</taxon>
    </lineage>
</organism>
<comment type="caution">
    <text evidence="4">The sequence shown here is derived from an EMBL/GenBank/DDBJ whole genome shotgun (WGS) entry which is preliminary data.</text>
</comment>
<feature type="region of interest" description="Disordered" evidence="2">
    <location>
        <begin position="180"/>
        <end position="211"/>
    </location>
</feature>
<protein>
    <recommendedName>
        <fullName evidence="6">Calcineurin-like phosphoesterase domain-containing protein</fullName>
    </recommendedName>
</protein>
<feature type="compositionally biased region" description="Acidic residues" evidence="2">
    <location>
        <begin position="418"/>
        <end position="431"/>
    </location>
</feature>
<accession>A0A9P4QL23</accession>
<feature type="chain" id="PRO_5040268863" description="Calcineurin-like phosphoesterase domain-containing protein" evidence="3">
    <location>
        <begin position="20"/>
        <end position="577"/>
    </location>
</feature>
<evidence type="ECO:0000256" key="2">
    <source>
        <dbReference type="SAM" id="MobiDB-lite"/>
    </source>
</evidence>
<reference evidence="4" key="1">
    <citation type="journal article" date="2020" name="Stud. Mycol.">
        <title>101 Dothideomycetes genomes: a test case for predicting lifestyles and emergence of pathogens.</title>
        <authorList>
            <person name="Haridas S."/>
            <person name="Albert R."/>
            <person name="Binder M."/>
            <person name="Bloem J."/>
            <person name="Labutti K."/>
            <person name="Salamov A."/>
            <person name="Andreopoulos B."/>
            <person name="Baker S."/>
            <person name="Barry K."/>
            <person name="Bills G."/>
            <person name="Bluhm B."/>
            <person name="Cannon C."/>
            <person name="Castanera R."/>
            <person name="Culley D."/>
            <person name="Daum C."/>
            <person name="Ezra D."/>
            <person name="Gonzalez J."/>
            <person name="Henrissat B."/>
            <person name="Kuo A."/>
            <person name="Liang C."/>
            <person name="Lipzen A."/>
            <person name="Lutzoni F."/>
            <person name="Magnuson J."/>
            <person name="Mondo S."/>
            <person name="Nolan M."/>
            <person name="Ohm R."/>
            <person name="Pangilinan J."/>
            <person name="Park H.-J."/>
            <person name="Ramirez L."/>
            <person name="Alfaro M."/>
            <person name="Sun H."/>
            <person name="Tritt A."/>
            <person name="Yoshinaga Y."/>
            <person name="Zwiers L.-H."/>
            <person name="Turgeon B."/>
            <person name="Goodwin S."/>
            <person name="Spatafora J."/>
            <person name="Crous P."/>
            <person name="Grigoriev I."/>
        </authorList>
    </citation>
    <scope>NUCLEOTIDE SEQUENCE</scope>
    <source>
        <strain evidence="4">CBS 125425</strain>
    </source>
</reference>
<proteinExistence type="predicted"/>
<name>A0A9P4QL23_9PLEO</name>
<feature type="compositionally biased region" description="Acidic residues" evidence="2">
    <location>
        <begin position="187"/>
        <end position="197"/>
    </location>
</feature>
<gene>
    <name evidence="4" type="ORF">EJ04DRAFT_546377</name>
</gene>
<keyword evidence="5" id="KW-1185">Reference proteome</keyword>
<dbReference type="AlphaFoldDB" id="A0A9P4QL23"/>